<feature type="non-terminal residue" evidence="1">
    <location>
        <position position="1"/>
    </location>
</feature>
<comment type="caution">
    <text evidence="1">The sequence shown here is derived from an EMBL/GenBank/DDBJ whole genome shotgun (WGS) entry which is preliminary data.</text>
</comment>
<accession>A0AAE0NV69</accession>
<gene>
    <name evidence="1" type="ORF">B0T20DRAFT_365293</name>
</gene>
<evidence type="ECO:0000313" key="1">
    <source>
        <dbReference type="EMBL" id="KAK3388337.1"/>
    </source>
</evidence>
<dbReference type="EMBL" id="JAUTDP010000016">
    <property type="protein sequence ID" value="KAK3388337.1"/>
    <property type="molecule type" value="Genomic_DNA"/>
</dbReference>
<sequence>YKPELDALTSLQLILKTVRLAWMIRGDVEKGYYTLHRWWRNDFFASLPMPTSEVLYHELEFYRDPREYQTSGEEESKREAQIVLWEKLHVCAEALRKVLKVLETMDPETEGKVLPDNPNW</sequence>
<reference evidence="1" key="2">
    <citation type="submission" date="2023-07" db="EMBL/GenBank/DDBJ databases">
        <authorList>
            <consortium name="Lawrence Berkeley National Laboratory"/>
            <person name="Haridas S."/>
            <person name="Hensen N."/>
            <person name="Bonometti L."/>
            <person name="Westerberg I."/>
            <person name="Brannstrom I.O."/>
            <person name="Guillou S."/>
            <person name="Cros-Aarteil S."/>
            <person name="Calhoun S."/>
            <person name="Kuo A."/>
            <person name="Mondo S."/>
            <person name="Pangilinan J."/>
            <person name="Riley R."/>
            <person name="LaButti K."/>
            <person name="Andreopoulos B."/>
            <person name="Lipzen A."/>
            <person name="Chen C."/>
            <person name="Yanf M."/>
            <person name="Daum C."/>
            <person name="Ng V."/>
            <person name="Clum A."/>
            <person name="Steindorff A."/>
            <person name="Ohm R."/>
            <person name="Martin F."/>
            <person name="Silar P."/>
            <person name="Natvig D."/>
            <person name="Lalanne C."/>
            <person name="Gautier V."/>
            <person name="Ament-velasquez S.L."/>
            <person name="Kruys A."/>
            <person name="Hutchinson M.I."/>
            <person name="Powell A.J."/>
            <person name="Barry K."/>
            <person name="Miller A.N."/>
            <person name="Grigoriev I.V."/>
            <person name="Debuchy R."/>
            <person name="Gladieux P."/>
            <person name="Thoren M.H."/>
            <person name="Johannesson H."/>
        </authorList>
    </citation>
    <scope>NUCLEOTIDE SEQUENCE</scope>
    <source>
        <strain evidence="1">FGSC 1904</strain>
    </source>
</reference>
<keyword evidence="2" id="KW-1185">Reference proteome</keyword>
<name>A0AAE0NV69_SORBR</name>
<reference evidence="1" key="1">
    <citation type="journal article" date="2023" name="Mol. Phylogenet. Evol.">
        <title>Genome-scale phylogeny and comparative genomics of the fungal order Sordariales.</title>
        <authorList>
            <person name="Hensen N."/>
            <person name="Bonometti L."/>
            <person name="Westerberg I."/>
            <person name="Brannstrom I.O."/>
            <person name="Guillou S."/>
            <person name="Cros-Aarteil S."/>
            <person name="Calhoun S."/>
            <person name="Haridas S."/>
            <person name="Kuo A."/>
            <person name="Mondo S."/>
            <person name="Pangilinan J."/>
            <person name="Riley R."/>
            <person name="LaButti K."/>
            <person name="Andreopoulos B."/>
            <person name="Lipzen A."/>
            <person name="Chen C."/>
            <person name="Yan M."/>
            <person name="Daum C."/>
            <person name="Ng V."/>
            <person name="Clum A."/>
            <person name="Steindorff A."/>
            <person name="Ohm R.A."/>
            <person name="Martin F."/>
            <person name="Silar P."/>
            <person name="Natvig D.O."/>
            <person name="Lalanne C."/>
            <person name="Gautier V."/>
            <person name="Ament-Velasquez S.L."/>
            <person name="Kruys A."/>
            <person name="Hutchinson M.I."/>
            <person name="Powell A.J."/>
            <person name="Barry K."/>
            <person name="Miller A.N."/>
            <person name="Grigoriev I.V."/>
            <person name="Debuchy R."/>
            <person name="Gladieux P."/>
            <person name="Hiltunen Thoren M."/>
            <person name="Johannesson H."/>
        </authorList>
    </citation>
    <scope>NUCLEOTIDE SEQUENCE</scope>
    <source>
        <strain evidence="1">FGSC 1904</strain>
    </source>
</reference>
<proteinExistence type="predicted"/>
<evidence type="ECO:0000313" key="2">
    <source>
        <dbReference type="Proteomes" id="UP001281003"/>
    </source>
</evidence>
<dbReference type="AlphaFoldDB" id="A0AAE0NV69"/>
<dbReference type="Proteomes" id="UP001281003">
    <property type="component" value="Unassembled WGS sequence"/>
</dbReference>
<organism evidence="1 2">
    <name type="scientific">Sordaria brevicollis</name>
    <dbReference type="NCBI Taxonomy" id="83679"/>
    <lineage>
        <taxon>Eukaryota</taxon>
        <taxon>Fungi</taxon>
        <taxon>Dikarya</taxon>
        <taxon>Ascomycota</taxon>
        <taxon>Pezizomycotina</taxon>
        <taxon>Sordariomycetes</taxon>
        <taxon>Sordariomycetidae</taxon>
        <taxon>Sordariales</taxon>
        <taxon>Sordariaceae</taxon>
        <taxon>Sordaria</taxon>
    </lineage>
</organism>
<protein>
    <submittedName>
        <fullName evidence="1">Uncharacterized protein</fullName>
    </submittedName>
</protein>